<reference evidence="1 2" key="1">
    <citation type="submission" date="2021-05" db="EMBL/GenBank/DDBJ databases">
        <title>Genome Assembly of Synthetic Allotetraploid Brassica napus Reveals Homoeologous Exchanges between Subgenomes.</title>
        <authorList>
            <person name="Davis J.T."/>
        </authorList>
    </citation>
    <scope>NUCLEOTIDE SEQUENCE [LARGE SCALE GENOMIC DNA]</scope>
    <source>
        <strain evidence="2">cv. Da-Ae</strain>
        <tissue evidence="1">Seedling</tissue>
    </source>
</reference>
<evidence type="ECO:0000313" key="2">
    <source>
        <dbReference type="Proteomes" id="UP000824890"/>
    </source>
</evidence>
<dbReference type="Proteomes" id="UP000824890">
    <property type="component" value="Unassembled WGS sequence"/>
</dbReference>
<accession>A0ABQ8EEI1</accession>
<gene>
    <name evidence="1" type="ORF">HID58_007475</name>
</gene>
<comment type="caution">
    <text evidence="1">The sequence shown here is derived from an EMBL/GenBank/DDBJ whole genome shotgun (WGS) entry which is preliminary data.</text>
</comment>
<sequence length="119" mass="12850">VYGNARSKPENCTLLFSPAPFASTCMTAGKSSGSPDPTRVSSSAVDVSVAVVVVPVEGWLYKALKWVQVGNVELGLEVIVMMKFDTFVCLGFLVELRKMSLEKGLGSGPYHSHNHGYRL</sequence>
<proteinExistence type="predicted"/>
<dbReference type="EMBL" id="JAGKQM010000002">
    <property type="protein sequence ID" value="KAH0940014.1"/>
    <property type="molecule type" value="Genomic_DNA"/>
</dbReference>
<organism evidence="1 2">
    <name type="scientific">Brassica napus</name>
    <name type="common">Rape</name>
    <dbReference type="NCBI Taxonomy" id="3708"/>
    <lineage>
        <taxon>Eukaryota</taxon>
        <taxon>Viridiplantae</taxon>
        <taxon>Streptophyta</taxon>
        <taxon>Embryophyta</taxon>
        <taxon>Tracheophyta</taxon>
        <taxon>Spermatophyta</taxon>
        <taxon>Magnoliopsida</taxon>
        <taxon>eudicotyledons</taxon>
        <taxon>Gunneridae</taxon>
        <taxon>Pentapetalae</taxon>
        <taxon>rosids</taxon>
        <taxon>malvids</taxon>
        <taxon>Brassicales</taxon>
        <taxon>Brassicaceae</taxon>
        <taxon>Brassiceae</taxon>
        <taxon>Brassica</taxon>
    </lineage>
</organism>
<keyword evidence="2" id="KW-1185">Reference proteome</keyword>
<evidence type="ECO:0000313" key="1">
    <source>
        <dbReference type="EMBL" id="KAH0940014.1"/>
    </source>
</evidence>
<feature type="non-terminal residue" evidence="1">
    <location>
        <position position="1"/>
    </location>
</feature>
<name>A0ABQ8EEI1_BRANA</name>
<protein>
    <submittedName>
        <fullName evidence="1">Uncharacterized protein</fullName>
    </submittedName>
</protein>